<dbReference type="PIRSF" id="PIRSF006402">
    <property type="entry name" value="UCP006402_thioredoxin"/>
    <property type="match status" value="1"/>
</dbReference>
<proteinExistence type="predicted"/>
<dbReference type="InterPro" id="IPR004879">
    <property type="entry name" value="Ssp411-like_TRX"/>
</dbReference>
<accession>A0A2W1NL27</accession>
<comment type="caution">
    <text evidence="2">The sequence shown here is derived from an EMBL/GenBank/DDBJ whole genome shotgun (WGS) entry which is preliminary data.</text>
</comment>
<evidence type="ECO:0000313" key="3">
    <source>
        <dbReference type="Proteomes" id="UP000249248"/>
    </source>
</evidence>
<keyword evidence="3" id="KW-1185">Reference proteome</keyword>
<dbReference type="InterPro" id="IPR024705">
    <property type="entry name" value="Ssp411"/>
</dbReference>
<dbReference type="EMBL" id="QKSB01000001">
    <property type="protein sequence ID" value="PZE18556.1"/>
    <property type="molecule type" value="Genomic_DNA"/>
</dbReference>
<organism evidence="2 3">
    <name type="scientific">Putridiphycobacter roseus</name>
    <dbReference type="NCBI Taxonomy" id="2219161"/>
    <lineage>
        <taxon>Bacteria</taxon>
        <taxon>Pseudomonadati</taxon>
        <taxon>Bacteroidota</taxon>
        <taxon>Flavobacteriia</taxon>
        <taxon>Flavobacteriales</taxon>
        <taxon>Crocinitomicaceae</taxon>
        <taxon>Putridiphycobacter</taxon>
    </lineage>
</organism>
<gene>
    <name evidence="2" type="ORF">DNU06_01615</name>
</gene>
<feature type="domain" description="Spermatogenesis-associated protein 20-like TRX" evidence="1">
    <location>
        <begin position="51"/>
        <end position="154"/>
    </location>
</feature>
<dbReference type="PANTHER" id="PTHR42899:SF1">
    <property type="entry name" value="SPERMATOGENESIS-ASSOCIATED PROTEIN 20"/>
    <property type="match status" value="1"/>
</dbReference>
<name>A0A2W1NL27_9FLAO</name>
<sequence length="604" mass="69110">MLTREDIETEHSIIINTTLNKKNYLNPMKKILLYLLTAGLLIACGQAEEKEEKQVIEWQTFGAALFEEAKANNKFIVLDLKANWCHWCHVMDDSTYANPTVIATLNEAFIAVKTDQDANPELANRYRKYGWPATIIFSSTGEEVFKNAGYIEPAEFLRILDRVKNGEVINADEKPKKTYPNASPQALLEKRYYKSLDYKIGGANSNMKSISYPSFEYAMKHPSDSIKRWIDLSIYGAYNLVDPEFGGIYQYSTYRKWTHQHFEKLLARQARYIQIFCQDYQFRDRKSSLTKAIAIINYCNAYLKGTNPLFYSAQDADLIPGEHSEEYFKLSKAERLKKGMPKVDTNTYTNSNAYMINALVNLWICTADNNYLTQAINNYDYLKSNRKNSNLLYAHGAGKNETFALDDNLKILKANFDLYKVTQDKQYIDEAKKMIDTMMVLYQEGDLAISYLKNNGLPPQPIINENMEWCRLLNYAGHVLENNAYKTLAKAIHQNLLGKVLSGEIYREVELLTIQEELENEPLHAVIFYDGKIARQAATKAALHQLPFYIQIEAYPIGEVPSKIAARYGKIEVNTTFFCTATTCSAPLLSVKAIQDYLKAIKIG</sequence>
<dbReference type="SUPFAM" id="SSF52833">
    <property type="entry name" value="Thioredoxin-like"/>
    <property type="match status" value="1"/>
</dbReference>
<dbReference type="Gene3D" id="3.40.30.10">
    <property type="entry name" value="Glutaredoxin"/>
    <property type="match status" value="1"/>
</dbReference>
<dbReference type="InterPro" id="IPR036249">
    <property type="entry name" value="Thioredoxin-like_sf"/>
</dbReference>
<dbReference type="Proteomes" id="UP000249248">
    <property type="component" value="Unassembled WGS sequence"/>
</dbReference>
<dbReference type="InterPro" id="IPR012341">
    <property type="entry name" value="6hp_glycosidase-like_sf"/>
</dbReference>
<evidence type="ECO:0000259" key="1">
    <source>
        <dbReference type="Pfam" id="PF03190"/>
    </source>
</evidence>
<dbReference type="GO" id="GO:0005975">
    <property type="term" value="P:carbohydrate metabolic process"/>
    <property type="evidence" value="ECO:0007669"/>
    <property type="project" value="InterPro"/>
</dbReference>
<evidence type="ECO:0000313" key="2">
    <source>
        <dbReference type="EMBL" id="PZE18556.1"/>
    </source>
</evidence>
<dbReference type="Gene3D" id="1.50.10.10">
    <property type="match status" value="1"/>
</dbReference>
<reference evidence="2 3" key="1">
    <citation type="submission" date="2018-06" db="EMBL/GenBank/DDBJ databases">
        <title>The draft genome sequence of Crocinitomix sp. SM1701.</title>
        <authorList>
            <person name="Zhang X."/>
        </authorList>
    </citation>
    <scope>NUCLEOTIDE SEQUENCE [LARGE SCALE GENOMIC DNA]</scope>
    <source>
        <strain evidence="2 3">SM1701</strain>
    </source>
</reference>
<protein>
    <recommendedName>
        <fullName evidence="1">Spermatogenesis-associated protein 20-like TRX domain-containing protein</fullName>
    </recommendedName>
</protein>
<dbReference type="Pfam" id="PF03190">
    <property type="entry name" value="Thioredox_DsbH"/>
    <property type="match status" value="1"/>
</dbReference>
<dbReference type="PANTHER" id="PTHR42899">
    <property type="entry name" value="SPERMATOGENESIS-ASSOCIATED PROTEIN 20"/>
    <property type="match status" value="1"/>
</dbReference>
<dbReference type="SUPFAM" id="SSF48208">
    <property type="entry name" value="Six-hairpin glycosidases"/>
    <property type="match status" value="1"/>
</dbReference>
<dbReference type="AlphaFoldDB" id="A0A2W1NL27"/>
<dbReference type="InterPro" id="IPR008928">
    <property type="entry name" value="6-hairpin_glycosidase_sf"/>
</dbReference>